<dbReference type="InterPro" id="IPR020846">
    <property type="entry name" value="MFS_dom"/>
</dbReference>
<dbReference type="InterPro" id="IPR011701">
    <property type="entry name" value="MFS"/>
</dbReference>
<sequence>MTRAGTSDDAGVPARTLFGHPPGLTVLFLTQMWAEFSFFGLQALLVYYMTKHLGLSQAQSSVIYGTYGAAAFFSPFFGGLIADRWLGRTVSVIIGGVMMMFGHFAMAFESLLFPALALVALGNGLFIPPLATQVGSLYGDRDPRKAYAYSAYYMGINLGGLLAPLVCGTLGELYGWHWGFAAAGIGMGIGLVVYLSSLRWLPPEPDRKHSSTTRSIGGTRIDAAKLKTLFLLVAMVVLFRVGYEQSGNVIALWVGDRTDRSIALFGSSAMIPATWFQSINPLLIILLTPVLIRFWRSRGVAETVPNLLRRMSVGCVLAGMAMAVMVVAASVSGPEGARVSAWWTIGYFVLLTLGELLVIPVGLTLVETLSPAAFAATAMGAWYIAKFLGSLLAGFMGAYWLTIPPSAFFALGMVSPFIAAASLYLMASRRSAQS</sequence>
<keyword evidence="4 7" id="KW-0812">Transmembrane</keyword>
<feature type="transmembrane region" description="Helical" evidence="7">
    <location>
        <begin position="89"/>
        <end position="106"/>
    </location>
</feature>
<feature type="transmembrane region" description="Helical" evidence="7">
    <location>
        <begin position="341"/>
        <end position="366"/>
    </location>
</feature>
<evidence type="ECO:0000259" key="8">
    <source>
        <dbReference type="PROSITE" id="PS50850"/>
    </source>
</evidence>
<feature type="transmembrane region" description="Helical" evidence="7">
    <location>
        <begin position="223"/>
        <end position="243"/>
    </location>
</feature>
<protein>
    <submittedName>
        <fullName evidence="9">Peptide MFS transporter</fullName>
    </submittedName>
</protein>
<gene>
    <name evidence="9" type="ORF">LZ519_10265</name>
</gene>
<keyword evidence="2" id="KW-0813">Transport</keyword>
<reference evidence="9" key="1">
    <citation type="submission" date="2022-05" db="EMBL/GenBank/DDBJ databases">
        <authorList>
            <person name="Jo J.-H."/>
            <person name="Im W.-T."/>
        </authorList>
    </citation>
    <scope>NUCLEOTIDE SEQUENCE</scope>
    <source>
        <strain evidence="9">RG327</strain>
    </source>
</reference>
<dbReference type="RefSeq" id="WP_249868575.1">
    <property type="nucleotide sequence ID" value="NZ_JAMGBC010000001.1"/>
</dbReference>
<evidence type="ECO:0000256" key="2">
    <source>
        <dbReference type="ARBA" id="ARBA00022448"/>
    </source>
</evidence>
<dbReference type="PROSITE" id="PS50850">
    <property type="entry name" value="MFS"/>
    <property type="match status" value="1"/>
</dbReference>
<dbReference type="PANTHER" id="PTHR23517:SF15">
    <property type="entry name" value="PROTON-DEPENDENT OLIGOPEPTIDE FAMILY TRANSPORT PROTEIN"/>
    <property type="match status" value="1"/>
</dbReference>
<feature type="transmembrane region" description="Helical" evidence="7">
    <location>
        <begin position="177"/>
        <end position="202"/>
    </location>
</feature>
<dbReference type="SUPFAM" id="SSF103473">
    <property type="entry name" value="MFS general substrate transporter"/>
    <property type="match status" value="1"/>
</dbReference>
<keyword evidence="5 7" id="KW-1133">Transmembrane helix</keyword>
<comment type="subcellular location">
    <subcellularLocation>
        <location evidence="1">Cell membrane</location>
        <topology evidence="1">Multi-pass membrane protein</topology>
    </subcellularLocation>
</comment>
<feature type="transmembrane region" description="Helical" evidence="7">
    <location>
        <begin position="407"/>
        <end position="427"/>
    </location>
</feature>
<dbReference type="CDD" id="cd17346">
    <property type="entry name" value="MFS_DtpA_like"/>
    <property type="match status" value="1"/>
</dbReference>
<evidence type="ECO:0000313" key="10">
    <source>
        <dbReference type="Proteomes" id="UP001165343"/>
    </source>
</evidence>
<dbReference type="PANTHER" id="PTHR23517">
    <property type="entry name" value="RESISTANCE PROTEIN MDTM, PUTATIVE-RELATED-RELATED"/>
    <property type="match status" value="1"/>
</dbReference>
<feature type="transmembrane region" description="Helical" evidence="7">
    <location>
        <begin position="151"/>
        <end position="171"/>
    </location>
</feature>
<organism evidence="9 10">
    <name type="scientific">Sphingomonas anseongensis</name>
    <dbReference type="NCBI Taxonomy" id="2908207"/>
    <lineage>
        <taxon>Bacteria</taxon>
        <taxon>Pseudomonadati</taxon>
        <taxon>Pseudomonadota</taxon>
        <taxon>Alphaproteobacteria</taxon>
        <taxon>Sphingomonadales</taxon>
        <taxon>Sphingomonadaceae</taxon>
        <taxon>Sphingomonas</taxon>
    </lineage>
</organism>
<dbReference type="Proteomes" id="UP001165343">
    <property type="component" value="Unassembled WGS sequence"/>
</dbReference>
<dbReference type="NCBIfam" id="TIGR00924">
    <property type="entry name" value="yjdL_sub1_fam"/>
    <property type="match status" value="1"/>
</dbReference>
<keyword evidence="3" id="KW-1003">Cell membrane</keyword>
<keyword evidence="6 7" id="KW-0472">Membrane</keyword>
<proteinExistence type="predicted"/>
<evidence type="ECO:0000256" key="6">
    <source>
        <dbReference type="ARBA" id="ARBA00023136"/>
    </source>
</evidence>
<evidence type="ECO:0000256" key="4">
    <source>
        <dbReference type="ARBA" id="ARBA00022692"/>
    </source>
</evidence>
<comment type="caution">
    <text evidence="9">The sequence shown here is derived from an EMBL/GenBank/DDBJ whole genome shotgun (WGS) entry which is preliminary data.</text>
</comment>
<dbReference type="InterPro" id="IPR005279">
    <property type="entry name" value="Dipep/tripep_permease"/>
</dbReference>
<dbReference type="InterPro" id="IPR050171">
    <property type="entry name" value="MFS_Transporters"/>
</dbReference>
<keyword evidence="10" id="KW-1185">Reference proteome</keyword>
<evidence type="ECO:0000256" key="1">
    <source>
        <dbReference type="ARBA" id="ARBA00004651"/>
    </source>
</evidence>
<accession>A0ABT0RHH5</accession>
<dbReference type="PROSITE" id="PS01023">
    <property type="entry name" value="PTR2_2"/>
    <property type="match status" value="1"/>
</dbReference>
<evidence type="ECO:0000256" key="7">
    <source>
        <dbReference type="SAM" id="Phobius"/>
    </source>
</evidence>
<name>A0ABT0RHH5_9SPHN</name>
<evidence type="ECO:0000313" key="9">
    <source>
        <dbReference type="EMBL" id="MCL6679693.1"/>
    </source>
</evidence>
<feature type="transmembrane region" description="Helical" evidence="7">
    <location>
        <begin position="373"/>
        <end position="401"/>
    </location>
</feature>
<feature type="domain" description="Major facilitator superfamily (MFS) profile" evidence="8">
    <location>
        <begin position="23"/>
        <end position="430"/>
    </location>
</feature>
<dbReference type="Gene3D" id="1.20.1250.20">
    <property type="entry name" value="MFS general substrate transporter like domains"/>
    <property type="match status" value="2"/>
</dbReference>
<dbReference type="InterPro" id="IPR018456">
    <property type="entry name" value="PTR2_symporter_CS"/>
</dbReference>
<dbReference type="EMBL" id="JAMGBC010000001">
    <property type="protein sequence ID" value="MCL6679693.1"/>
    <property type="molecule type" value="Genomic_DNA"/>
</dbReference>
<dbReference type="InterPro" id="IPR036259">
    <property type="entry name" value="MFS_trans_sf"/>
</dbReference>
<feature type="transmembrane region" description="Helical" evidence="7">
    <location>
        <begin position="275"/>
        <end position="295"/>
    </location>
</feature>
<dbReference type="Pfam" id="PF07690">
    <property type="entry name" value="MFS_1"/>
    <property type="match status" value="1"/>
</dbReference>
<evidence type="ECO:0000256" key="3">
    <source>
        <dbReference type="ARBA" id="ARBA00022475"/>
    </source>
</evidence>
<feature type="transmembrane region" description="Helical" evidence="7">
    <location>
        <begin position="307"/>
        <end position="329"/>
    </location>
</feature>
<feature type="transmembrane region" description="Helical" evidence="7">
    <location>
        <begin position="24"/>
        <end position="49"/>
    </location>
</feature>
<feature type="transmembrane region" description="Helical" evidence="7">
    <location>
        <begin position="112"/>
        <end position="131"/>
    </location>
</feature>
<feature type="transmembrane region" description="Helical" evidence="7">
    <location>
        <begin position="61"/>
        <end position="82"/>
    </location>
</feature>
<evidence type="ECO:0000256" key="5">
    <source>
        <dbReference type="ARBA" id="ARBA00022989"/>
    </source>
</evidence>